<feature type="domain" description="LarA-like N-terminal" evidence="1">
    <location>
        <begin position="8"/>
        <end position="209"/>
    </location>
</feature>
<comment type="caution">
    <text evidence="3">The sequence shown here is derived from an EMBL/GenBank/DDBJ whole genome shotgun (WGS) entry which is preliminary data.</text>
</comment>
<evidence type="ECO:0000259" key="2">
    <source>
        <dbReference type="Pfam" id="PF21113"/>
    </source>
</evidence>
<dbReference type="Gene3D" id="3.40.50.11440">
    <property type="match status" value="1"/>
</dbReference>
<organism evidence="3 4">
    <name type="scientific">Pelolinea submarina</name>
    <dbReference type="NCBI Taxonomy" id="913107"/>
    <lineage>
        <taxon>Bacteria</taxon>
        <taxon>Bacillati</taxon>
        <taxon>Chloroflexota</taxon>
        <taxon>Anaerolineae</taxon>
        <taxon>Anaerolineales</taxon>
        <taxon>Anaerolineaceae</taxon>
        <taxon>Pelolinea</taxon>
    </lineage>
</organism>
<dbReference type="PANTHER" id="PTHR33171:SF17">
    <property type="entry name" value="LARA-LIKE N-TERMINAL DOMAIN-CONTAINING PROTEIN"/>
    <property type="match status" value="1"/>
</dbReference>
<sequence length="427" mass="47702">MTTIELLYDETKIIADIPYKNVDILVPLEQNPLQNAHEIINNSFSTPFFGSNSEEKPTSFKGKSIVIAINDQTRPLPHEVLLPGLLRYLNENGAEKENIYFIIATGTHRKLTSAEIQQVLPGTLSTDYRYSCHECDDEQELVYLGETPLHTPVYVNRKFYQADVKILVGNIEPHHFMGFSGGYKTASIGLGGRKTIEANHAMLPDHKAKLGHFYDNPMRKDVEDIGRMIGVDFALNIVMNDRKEILYALWGDPHSVMEKGISLALAGSRIEKKEADCQYDLVVASAGGYPKDINLYQAQKAITNACLFSKKGGVIILVAGCRNGAGNEKFVSYVRNKPSWQAVLEDFPSQKFEIGPHKAYQLALQVRDHYIILLSEIPAEEVHNYFLSPAADFKKALELATAYLKKDCRVAVLPFATHSIPDMEGAL</sequence>
<dbReference type="InterPro" id="IPR048068">
    <property type="entry name" value="LarA-like"/>
</dbReference>
<dbReference type="InterPro" id="IPR048520">
    <property type="entry name" value="LarA_C"/>
</dbReference>
<keyword evidence="4" id="KW-1185">Reference proteome</keyword>
<name>A0A347ZT92_9CHLR</name>
<dbReference type="RefSeq" id="WP_116224053.1">
    <property type="nucleotide sequence ID" value="NZ_AP018437.1"/>
</dbReference>
<dbReference type="OrthoDB" id="9770545at2"/>
<dbReference type="Proteomes" id="UP000256388">
    <property type="component" value="Unassembled WGS sequence"/>
</dbReference>
<dbReference type="NCBIfam" id="NF033504">
    <property type="entry name" value="Ni_dep_LarA"/>
    <property type="match status" value="1"/>
</dbReference>
<dbReference type="InterPro" id="IPR018657">
    <property type="entry name" value="LarA-like_N"/>
</dbReference>
<dbReference type="GO" id="GO:0050043">
    <property type="term" value="F:lactate racemase activity"/>
    <property type="evidence" value="ECO:0007669"/>
    <property type="project" value="InterPro"/>
</dbReference>
<proteinExistence type="predicted"/>
<evidence type="ECO:0000313" key="3">
    <source>
        <dbReference type="EMBL" id="REG10902.1"/>
    </source>
</evidence>
<dbReference type="AlphaFoldDB" id="A0A347ZT92"/>
<dbReference type="InterPro" id="IPR043166">
    <property type="entry name" value="LarA-like_C"/>
</dbReference>
<reference evidence="3 4" key="1">
    <citation type="submission" date="2018-08" db="EMBL/GenBank/DDBJ databases">
        <title>Genomic Encyclopedia of Type Strains, Phase IV (KMG-IV): sequencing the most valuable type-strain genomes for metagenomic binning, comparative biology and taxonomic classification.</title>
        <authorList>
            <person name="Goeker M."/>
        </authorList>
    </citation>
    <scope>NUCLEOTIDE SEQUENCE [LARGE SCALE GENOMIC DNA]</scope>
    <source>
        <strain evidence="3 4">DSM 23923</strain>
    </source>
</reference>
<evidence type="ECO:0000313" key="4">
    <source>
        <dbReference type="Proteomes" id="UP000256388"/>
    </source>
</evidence>
<gene>
    <name evidence="3" type="ORF">DFR64_0770</name>
</gene>
<dbReference type="Gene3D" id="3.90.226.30">
    <property type="match status" value="1"/>
</dbReference>
<dbReference type="Pfam" id="PF21113">
    <property type="entry name" value="LarA_C"/>
    <property type="match status" value="1"/>
</dbReference>
<protein>
    <submittedName>
        <fullName evidence="3">Nickel-dependent lactate racemase</fullName>
    </submittedName>
</protein>
<dbReference type="InterPro" id="IPR047926">
    <property type="entry name" value="Ni_dep_LarA"/>
</dbReference>
<evidence type="ECO:0000259" key="1">
    <source>
        <dbReference type="Pfam" id="PF09861"/>
    </source>
</evidence>
<feature type="domain" description="Lactate racemase C-terminal" evidence="2">
    <location>
        <begin position="278"/>
        <end position="414"/>
    </location>
</feature>
<dbReference type="PANTHER" id="PTHR33171">
    <property type="entry name" value="LAR_N DOMAIN-CONTAINING PROTEIN"/>
    <property type="match status" value="1"/>
</dbReference>
<accession>A0A347ZT92</accession>
<dbReference type="EMBL" id="QUMS01000001">
    <property type="protein sequence ID" value="REG10902.1"/>
    <property type="molecule type" value="Genomic_DNA"/>
</dbReference>
<dbReference type="Pfam" id="PF09861">
    <property type="entry name" value="Lar_N"/>
    <property type="match status" value="1"/>
</dbReference>